<evidence type="ECO:0000313" key="2">
    <source>
        <dbReference type="Proteomes" id="UP000297244"/>
    </source>
</evidence>
<evidence type="ECO:0000313" key="1">
    <source>
        <dbReference type="EMBL" id="TFU14695.1"/>
    </source>
</evidence>
<gene>
    <name evidence="1" type="ORF">E0489_11790</name>
</gene>
<sequence length="137" mass="15568">MKAESHRLHRKILALRSFPGETFYELPRIYTTALTTSGVEVQYPSIMVTWPKSPEAALEEGVRLAERLNQERLGGQGKILGVRKSVEGEDYAIYMEVPLEIYKDLDLTEEIGVEVLKLSDRLGVPFFLYFVPPGYFG</sequence>
<proteinExistence type="predicted"/>
<organism evidence="1 2">
    <name type="scientific">Thermus tengchongensis</name>
    <dbReference type="NCBI Taxonomy" id="1214928"/>
    <lineage>
        <taxon>Bacteria</taxon>
        <taxon>Thermotogati</taxon>
        <taxon>Deinococcota</taxon>
        <taxon>Deinococci</taxon>
        <taxon>Thermales</taxon>
        <taxon>Thermaceae</taxon>
        <taxon>Thermus</taxon>
    </lineage>
</organism>
<accession>A0ABY2K3S5</accession>
<keyword evidence="2" id="KW-1185">Reference proteome</keyword>
<protein>
    <submittedName>
        <fullName evidence="1">Uncharacterized protein</fullName>
    </submittedName>
</protein>
<dbReference type="EMBL" id="SKBL01000028">
    <property type="protein sequence ID" value="TFU14695.1"/>
    <property type="molecule type" value="Genomic_DNA"/>
</dbReference>
<dbReference type="RefSeq" id="WP_135343951.1">
    <property type="nucleotide sequence ID" value="NZ_ML214263.1"/>
</dbReference>
<comment type="caution">
    <text evidence="1">The sequence shown here is derived from an EMBL/GenBank/DDBJ whole genome shotgun (WGS) entry which is preliminary data.</text>
</comment>
<name>A0ABY2K3S5_9DEIN</name>
<dbReference type="Proteomes" id="UP000297244">
    <property type="component" value="Unassembled WGS sequence"/>
</dbReference>
<reference evidence="1 2" key="1">
    <citation type="submission" date="2019-03" db="EMBL/GenBank/DDBJ databases">
        <title>Thermus tengchongensis species for the arsenic transformation mechanism.</title>
        <authorList>
            <person name="Yuan G.C."/>
        </authorList>
    </citation>
    <scope>NUCLEOTIDE SEQUENCE [LARGE SCALE GENOMIC DNA]</scope>
    <source>
        <strain evidence="1 2">15Y</strain>
    </source>
</reference>